<evidence type="ECO:0000313" key="2">
    <source>
        <dbReference type="EMBL" id="CDW79118.1"/>
    </source>
</evidence>
<reference evidence="2 3" key="1">
    <citation type="submission" date="2014-06" db="EMBL/GenBank/DDBJ databases">
        <authorList>
            <person name="Swart Estienne"/>
        </authorList>
    </citation>
    <scope>NUCLEOTIDE SEQUENCE [LARGE SCALE GENOMIC DNA]</scope>
    <source>
        <strain evidence="2 3">130c</strain>
    </source>
</reference>
<dbReference type="AlphaFoldDB" id="A0A078ADY0"/>
<keyword evidence="1" id="KW-1133">Transmembrane helix</keyword>
<proteinExistence type="predicted"/>
<protein>
    <recommendedName>
        <fullName evidence="4">Reactive oxygen species modulator 1</fullName>
    </recommendedName>
</protein>
<dbReference type="SMART" id="SM01378">
    <property type="entry name" value="Romo1"/>
    <property type="match status" value="1"/>
</dbReference>
<feature type="transmembrane region" description="Helical" evidence="1">
    <location>
        <begin position="94"/>
        <end position="112"/>
    </location>
</feature>
<evidence type="ECO:0000256" key="1">
    <source>
        <dbReference type="SAM" id="Phobius"/>
    </source>
</evidence>
<evidence type="ECO:0000313" key="3">
    <source>
        <dbReference type="Proteomes" id="UP000039865"/>
    </source>
</evidence>
<gene>
    <name evidence="2" type="primary">Contig2577.g2761</name>
    <name evidence="2" type="ORF">STYLEM_8104</name>
</gene>
<accession>A0A078ADY0</accession>
<dbReference type="Pfam" id="PF10247">
    <property type="entry name" value="Romo1"/>
    <property type="match status" value="1"/>
</dbReference>
<dbReference type="OrthoDB" id="299867at2759"/>
<dbReference type="EMBL" id="CCKQ01007711">
    <property type="protein sequence ID" value="CDW79118.1"/>
    <property type="molecule type" value="Genomic_DNA"/>
</dbReference>
<keyword evidence="1" id="KW-0472">Membrane</keyword>
<organism evidence="2 3">
    <name type="scientific">Stylonychia lemnae</name>
    <name type="common">Ciliate</name>
    <dbReference type="NCBI Taxonomy" id="5949"/>
    <lineage>
        <taxon>Eukaryota</taxon>
        <taxon>Sar</taxon>
        <taxon>Alveolata</taxon>
        <taxon>Ciliophora</taxon>
        <taxon>Intramacronucleata</taxon>
        <taxon>Spirotrichea</taxon>
        <taxon>Stichotrichia</taxon>
        <taxon>Sporadotrichida</taxon>
        <taxon>Oxytrichidae</taxon>
        <taxon>Stylonychinae</taxon>
        <taxon>Stylonychia</taxon>
    </lineage>
</organism>
<keyword evidence="1" id="KW-0812">Transmembrane</keyword>
<name>A0A078ADY0_STYLE</name>
<dbReference type="Proteomes" id="UP000039865">
    <property type="component" value="Unassembled WGS sequence"/>
</dbReference>
<sequence length="192" mass="21587">MSGGKYDQVLEDKYAARSANFKNEPAIPVQSKNGPTNSLDQFQTLQKDVLTSDVEKQKQLAALNKPKGLIQRKMERIFGAVGDVKTMFLQGFKMGFIVGGIFGGCMGTYYAVVYRQLMYIPMSAIGSGGSFGFFMGIGMIMRSEMEGLPDEEKQSKESVQQQNDQYQITQFNPQTRQIEIIPMYKRGYQNII</sequence>
<feature type="transmembrane region" description="Helical" evidence="1">
    <location>
        <begin position="118"/>
        <end position="140"/>
    </location>
</feature>
<dbReference type="InParanoid" id="A0A078ADY0"/>
<evidence type="ECO:0008006" key="4">
    <source>
        <dbReference type="Google" id="ProtNLM"/>
    </source>
</evidence>
<dbReference type="InterPro" id="IPR018450">
    <property type="entry name" value="Romo1/Mgr2"/>
</dbReference>
<keyword evidence="3" id="KW-1185">Reference proteome</keyword>